<name>A0A944M9I7_9GAMM</name>
<comment type="caution">
    <text evidence="8">The sequence shown here is derived from an EMBL/GenBank/DDBJ whole genome shotgun (WGS) entry which is preliminary data.</text>
</comment>
<evidence type="ECO:0000256" key="6">
    <source>
        <dbReference type="ARBA" id="ARBA00032446"/>
    </source>
</evidence>
<proteinExistence type="inferred from homology"/>
<evidence type="ECO:0000256" key="4">
    <source>
        <dbReference type="ARBA" id="ARBA00022490"/>
    </source>
</evidence>
<dbReference type="GO" id="GO:0016746">
    <property type="term" value="F:acyltransferase activity"/>
    <property type="evidence" value="ECO:0007669"/>
    <property type="project" value="UniProtKB-KW"/>
</dbReference>
<dbReference type="PANTHER" id="PTHR11735:SF11">
    <property type="entry name" value="TRNA THREONYLCARBAMOYLADENOSINE BIOSYNTHESIS PROTEIN TSAB"/>
    <property type="match status" value="1"/>
</dbReference>
<dbReference type="Proteomes" id="UP000770889">
    <property type="component" value="Unassembled WGS sequence"/>
</dbReference>
<dbReference type="CDD" id="cd24032">
    <property type="entry name" value="ASKHA_NBD_TsaB"/>
    <property type="match status" value="1"/>
</dbReference>
<dbReference type="InterPro" id="IPR043129">
    <property type="entry name" value="ATPase_NBD"/>
</dbReference>
<gene>
    <name evidence="8" type="primary">tsaB</name>
    <name evidence="8" type="ORF">KME65_12415</name>
</gene>
<protein>
    <recommendedName>
        <fullName evidence="3">tRNA threonylcarbamoyladenosine biosynthesis protein TsaB</fullName>
    </recommendedName>
    <alternativeName>
        <fullName evidence="6">t(6)A37 threonylcarbamoyladenosine biosynthesis protein TsaB</fullName>
    </alternativeName>
</protein>
<reference evidence="8 9" key="1">
    <citation type="submission" date="2021-05" db="EMBL/GenBank/DDBJ databases">
        <title>Genetic and Functional Diversity in Clade A Lucinid endosymbionts from the Bahamas.</title>
        <authorList>
            <person name="Giani N.M."/>
            <person name="Engel A.S."/>
            <person name="Campbell B.J."/>
        </authorList>
    </citation>
    <scope>NUCLEOTIDE SEQUENCE [LARGE SCALE GENOMIC DNA]</scope>
    <source>
        <strain evidence="8">LUC16012Gg_MoonRockCtena</strain>
    </source>
</reference>
<dbReference type="GO" id="GO:0005829">
    <property type="term" value="C:cytosol"/>
    <property type="evidence" value="ECO:0007669"/>
    <property type="project" value="TreeGrafter"/>
</dbReference>
<sequence>MKLIAIETASETCSAALFQDGEIYLRYEVKPRGHSELILKMMDEVLAEAELRLTDLDAAAYGRGPGSFTGVRIAAGVIQGVAFAADLPVVPVSTLAALAQRAYREKGEPKLLTAFDARMGELYWAGYRVGENELVVPAIPEQVASAERVELPVDDEWYGVGSGWGAYAKQLEHRLNGTLLGYKADMYCSARDVAQLAADYFHRGEAVAPEHALPVYLRNQVAEKR</sequence>
<dbReference type="GO" id="GO:0002949">
    <property type="term" value="P:tRNA threonylcarbamoyladenosine modification"/>
    <property type="evidence" value="ECO:0007669"/>
    <property type="project" value="InterPro"/>
</dbReference>
<keyword evidence="5" id="KW-0819">tRNA processing</keyword>
<dbReference type="InterPro" id="IPR022496">
    <property type="entry name" value="T6A_TsaB"/>
</dbReference>
<dbReference type="SUPFAM" id="SSF53067">
    <property type="entry name" value="Actin-like ATPase domain"/>
    <property type="match status" value="2"/>
</dbReference>
<dbReference type="InterPro" id="IPR000905">
    <property type="entry name" value="Gcp-like_dom"/>
</dbReference>
<accession>A0A944M9I7</accession>
<keyword evidence="8" id="KW-0012">Acyltransferase</keyword>
<dbReference type="FunFam" id="3.30.420.40:FF:000097">
    <property type="entry name" value="tRNA threonylcarbamoyladenosine biosynthesis protein TsaB"/>
    <property type="match status" value="1"/>
</dbReference>
<dbReference type="EMBL" id="JAHHGM010000010">
    <property type="protein sequence ID" value="MBT2989758.1"/>
    <property type="molecule type" value="Genomic_DNA"/>
</dbReference>
<evidence type="ECO:0000256" key="5">
    <source>
        <dbReference type="ARBA" id="ARBA00022694"/>
    </source>
</evidence>
<dbReference type="Gene3D" id="3.30.420.40">
    <property type="match status" value="2"/>
</dbReference>
<evidence type="ECO:0000256" key="3">
    <source>
        <dbReference type="ARBA" id="ARBA00019012"/>
    </source>
</evidence>
<evidence type="ECO:0000313" key="8">
    <source>
        <dbReference type="EMBL" id="MBT2989758.1"/>
    </source>
</evidence>
<dbReference type="NCBIfam" id="TIGR03725">
    <property type="entry name" value="T6A_YeaZ"/>
    <property type="match status" value="1"/>
</dbReference>
<keyword evidence="4" id="KW-0963">Cytoplasm</keyword>
<dbReference type="Pfam" id="PF00814">
    <property type="entry name" value="TsaD"/>
    <property type="match status" value="1"/>
</dbReference>
<comment type="similarity">
    <text evidence="2">Belongs to the KAE1 / TsaD family. TsaB subfamily.</text>
</comment>
<evidence type="ECO:0000259" key="7">
    <source>
        <dbReference type="Pfam" id="PF00814"/>
    </source>
</evidence>
<dbReference type="PANTHER" id="PTHR11735">
    <property type="entry name" value="TRNA N6-ADENOSINE THREONYLCARBAMOYLTRANSFERASE"/>
    <property type="match status" value="1"/>
</dbReference>
<keyword evidence="8" id="KW-0808">Transferase</keyword>
<comment type="subcellular location">
    <subcellularLocation>
        <location evidence="1">Cytoplasm</location>
    </subcellularLocation>
</comment>
<feature type="domain" description="Gcp-like" evidence="7">
    <location>
        <begin position="31"/>
        <end position="153"/>
    </location>
</feature>
<dbReference type="AlphaFoldDB" id="A0A944M9I7"/>
<evidence type="ECO:0000256" key="1">
    <source>
        <dbReference type="ARBA" id="ARBA00004496"/>
    </source>
</evidence>
<evidence type="ECO:0000256" key="2">
    <source>
        <dbReference type="ARBA" id="ARBA00010493"/>
    </source>
</evidence>
<evidence type="ECO:0000313" key="9">
    <source>
        <dbReference type="Proteomes" id="UP000770889"/>
    </source>
</evidence>
<organism evidence="8 9">
    <name type="scientific">Candidatus Thiodiazotropha taylori</name>
    <dbReference type="NCBI Taxonomy" id="2792791"/>
    <lineage>
        <taxon>Bacteria</taxon>
        <taxon>Pseudomonadati</taxon>
        <taxon>Pseudomonadota</taxon>
        <taxon>Gammaproteobacteria</taxon>
        <taxon>Chromatiales</taxon>
        <taxon>Sedimenticolaceae</taxon>
        <taxon>Candidatus Thiodiazotropha</taxon>
    </lineage>
</organism>